<dbReference type="GeneID" id="59329294"/>
<accession>A0A8H6CFW6</accession>
<comment type="caution">
    <text evidence="1">The sequence shown here is derived from an EMBL/GenBank/DDBJ whole genome shotgun (WGS) entry which is preliminary data.</text>
</comment>
<dbReference type="AlphaFoldDB" id="A0A8H6CFW6"/>
<reference evidence="1 2" key="1">
    <citation type="journal article" date="2020" name="Genomics">
        <title>Complete, high-quality genomes from long-read metagenomic sequencing of two wolf lichen thalli reveals enigmatic genome architecture.</title>
        <authorList>
            <person name="McKenzie S.K."/>
            <person name="Walston R.F."/>
            <person name="Allen J.L."/>
        </authorList>
    </citation>
    <scope>NUCLEOTIDE SEQUENCE [LARGE SCALE GENOMIC DNA]</scope>
    <source>
        <strain evidence="1">WasteWater1</strain>
    </source>
</reference>
<sequence>MVNKQDSDEPHDIIMPPKKAQWGLTSSTVKAEDINPQSCADFRRKWTPTEFCNLPLSERTAILSRLLTSSDSLFIVEVDGGYNFATEYNPIHGAMPLLYDICTNKQIAREACEVFYQVDTVPSDVSMDGTLTRFSEQHVHSVLSLASSHGFRSEKHVDNALHILLDHYEPQTPNKTPLELACLLSCTKLDRLDIEICTPEILANDPEGIKKRSVKKAMAVGVVIRQLMEKFGVALKVWIGGPGFATQGKEDITWMWDRPSGELARVVLNGRGTESQMIMHLMWTIWSKR</sequence>
<gene>
    <name evidence="1" type="ORF">HO133_000876</name>
</gene>
<name>A0A8H6CFW6_9LECA</name>
<protein>
    <submittedName>
        <fullName evidence="1">Uncharacterized protein</fullName>
    </submittedName>
</protein>
<dbReference type="Proteomes" id="UP000593566">
    <property type="component" value="Unassembled WGS sequence"/>
</dbReference>
<dbReference type="RefSeq" id="XP_037152171.1">
    <property type="nucleotide sequence ID" value="XM_037291809.1"/>
</dbReference>
<evidence type="ECO:0000313" key="1">
    <source>
        <dbReference type="EMBL" id="KAF6222825.1"/>
    </source>
</evidence>
<proteinExistence type="predicted"/>
<evidence type="ECO:0000313" key="2">
    <source>
        <dbReference type="Proteomes" id="UP000593566"/>
    </source>
</evidence>
<organism evidence="1 2">
    <name type="scientific">Letharia lupina</name>
    <dbReference type="NCBI Taxonomy" id="560253"/>
    <lineage>
        <taxon>Eukaryota</taxon>
        <taxon>Fungi</taxon>
        <taxon>Dikarya</taxon>
        <taxon>Ascomycota</taxon>
        <taxon>Pezizomycotina</taxon>
        <taxon>Lecanoromycetes</taxon>
        <taxon>OSLEUM clade</taxon>
        <taxon>Lecanoromycetidae</taxon>
        <taxon>Lecanorales</taxon>
        <taxon>Lecanorineae</taxon>
        <taxon>Parmeliaceae</taxon>
        <taxon>Letharia</taxon>
    </lineage>
</organism>
<keyword evidence="2" id="KW-1185">Reference proteome</keyword>
<dbReference type="EMBL" id="JACCJB010000011">
    <property type="protein sequence ID" value="KAF6222825.1"/>
    <property type="molecule type" value="Genomic_DNA"/>
</dbReference>